<name>A0ACC3DVG6_9PEZI</name>
<sequence>MGETISEAIAADHQLFDDYYENIKSATDDGEKVRWRNQLTWTIARHAISEELTLYPAMEKHLGREGVLLAKTDKEQHQGVSLRRERGIPQRHPIIDDLSQVKDYLYQIQDMTPTDPKFWPLLDTLMDVLHHHIEHEKNEDMPRLEGLLPREESEAIARSFQRTKNIVPTRSHPSAPTEYYLENLAGLLTAPIDKLRDLVRDFPSERDQRLAGERAKEREQKL</sequence>
<dbReference type="Proteomes" id="UP001186974">
    <property type="component" value="Unassembled WGS sequence"/>
</dbReference>
<evidence type="ECO:0000313" key="1">
    <source>
        <dbReference type="EMBL" id="KAK3080624.1"/>
    </source>
</evidence>
<dbReference type="EMBL" id="JAWDJW010000475">
    <property type="protein sequence ID" value="KAK3080624.1"/>
    <property type="molecule type" value="Genomic_DNA"/>
</dbReference>
<keyword evidence="2" id="KW-1185">Reference proteome</keyword>
<comment type="caution">
    <text evidence="1">The sequence shown here is derived from an EMBL/GenBank/DDBJ whole genome shotgun (WGS) entry which is preliminary data.</text>
</comment>
<accession>A0ACC3DVG6</accession>
<reference evidence="1" key="1">
    <citation type="submission" date="2024-09" db="EMBL/GenBank/DDBJ databases">
        <title>Black Yeasts Isolated from many extreme environments.</title>
        <authorList>
            <person name="Coleine C."/>
            <person name="Stajich J.E."/>
            <person name="Selbmann L."/>
        </authorList>
    </citation>
    <scope>NUCLEOTIDE SEQUENCE</scope>
    <source>
        <strain evidence="1">CCFEE 5737</strain>
    </source>
</reference>
<proteinExistence type="predicted"/>
<gene>
    <name evidence="1" type="ORF">LTS18_014682</name>
</gene>
<evidence type="ECO:0000313" key="2">
    <source>
        <dbReference type="Proteomes" id="UP001186974"/>
    </source>
</evidence>
<organism evidence="1 2">
    <name type="scientific">Coniosporium uncinatum</name>
    <dbReference type="NCBI Taxonomy" id="93489"/>
    <lineage>
        <taxon>Eukaryota</taxon>
        <taxon>Fungi</taxon>
        <taxon>Dikarya</taxon>
        <taxon>Ascomycota</taxon>
        <taxon>Pezizomycotina</taxon>
        <taxon>Dothideomycetes</taxon>
        <taxon>Dothideomycetes incertae sedis</taxon>
        <taxon>Coniosporium</taxon>
    </lineage>
</organism>
<protein>
    <submittedName>
        <fullName evidence="1">Uncharacterized protein</fullName>
    </submittedName>
</protein>